<dbReference type="Proteomes" id="UP001217838">
    <property type="component" value="Unassembled WGS sequence"/>
</dbReference>
<dbReference type="InterPro" id="IPR038727">
    <property type="entry name" value="NadR/Ttd14_AAA_dom"/>
</dbReference>
<dbReference type="InterPro" id="IPR027417">
    <property type="entry name" value="P-loop_NTPase"/>
</dbReference>
<dbReference type="InterPro" id="IPR053227">
    <property type="entry name" value="TRPL-trafficking_regulator"/>
</dbReference>
<dbReference type="SUPFAM" id="SSF52540">
    <property type="entry name" value="P-loop containing nucleoside triphosphate hydrolases"/>
    <property type="match status" value="1"/>
</dbReference>
<feature type="domain" description="NadR/Ttd14 AAA" evidence="1">
    <location>
        <begin position="21"/>
        <end position="181"/>
    </location>
</feature>
<evidence type="ECO:0000259" key="1">
    <source>
        <dbReference type="Pfam" id="PF13521"/>
    </source>
</evidence>
<dbReference type="PANTHER" id="PTHR34932:SF1">
    <property type="entry name" value="TRPL TRANSLOCATION DEFECT PROTEIN 14"/>
    <property type="match status" value="1"/>
</dbReference>
<reference evidence="2 3" key="1">
    <citation type="submission" date="2022-11" db="EMBL/GenBank/DDBJ databases">
        <title>Minimal conservation of predation-associated metabolite biosynthetic gene clusters underscores biosynthetic potential of Myxococcota including descriptions for ten novel species: Archangium lansinium sp. nov., Myxococcus landrumus sp. nov., Nannocystis bai.</title>
        <authorList>
            <person name="Ahearne A."/>
            <person name="Stevens C."/>
            <person name="Dowd S."/>
        </authorList>
    </citation>
    <scope>NUCLEOTIDE SEQUENCE [LARGE SCALE GENOMIC DNA]</scope>
    <source>
        <strain evidence="2 3">NCELM</strain>
    </source>
</reference>
<sequence>MTDSTSARAADLAATRAPPARIVLTGGPGGGKTTAADLFRREIGERVALVPEAATMLFSGGFPRVSEPAALRAAQAAIFHVQRNHEAVQAAVHPGRILLCDRGTVDGAAYLPESADSFFGALGTSLAAELGRYDAVVFFETAAAGGLEIESANATRIESCQQALQLDFRLRELWSQHPRYVFVPHSPSFFGKITAGLAVIERLVRSLASEGEAT</sequence>
<proteinExistence type="predicted"/>
<evidence type="ECO:0000313" key="3">
    <source>
        <dbReference type="Proteomes" id="UP001217838"/>
    </source>
</evidence>
<dbReference type="EMBL" id="JAQNDN010000010">
    <property type="protein sequence ID" value="MDC0669781.1"/>
    <property type="molecule type" value="Genomic_DNA"/>
</dbReference>
<dbReference type="Pfam" id="PF13521">
    <property type="entry name" value="AAA_28"/>
    <property type="match status" value="1"/>
</dbReference>
<dbReference type="Gene3D" id="3.40.50.300">
    <property type="entry name" value="P-loop containing nucleotide triphosphate hydrolases"/>
    <property type="match status" value="1"/>
</dbReference>
<dbReference type="PANTHER" id="PTHR34932">
    <property type="entry name" value="TRPL TRANSLOCATION DEFECT PROTEIN 14"/>
    <property type="match status" value="1"/>
</dbReference>
<gene>
    <name evidence="2" type="ORF">POL58_18655</name>
</gene>
<evidence type="ECO:0000313" key="2">
    <source>
        <dbReference type="EMBL" id="MDC0669781.1"/>
    </source>
</evidence>
<keyword evidence="3" id="KW-1185">Reference proteome</keyword>
<comment type="caution">
    <text evidence="2">The sequence shown here is derived from an EMBL/GenBank/DDBJ whole genome shotgun (WGS) entry which is preliminary data.</text>
</comment>
<name>A0ABT5B6P2_9BACT</name>
<organism evidence="2 3">
    <name type="scientific">Nannocystis radixulma</name>
    <dbReference type="NCBI Taxonomy" id="2995305"/>
    <lineage>
        <taxon>Bacteria</taxon>
        <taxon>Pseudomonadati</taxon>
        <taxon>Myxococcota</taxon>
        <taxon>Polyangia</taxon>
        <taxon>Nannocystales</taxon>
        <taxon>Nannocystaceae</taxon>
        <taxon>Nannocystis</taxon>
    </lineage>
</organism>
<dbReference type="RefSeq" id="WP_271999585.1">
    <property type="nucleotide sequence ID" value="NZ_JAQNDN010000010.1"/>
</dbReference>
<protein>
    <submittedName>
        <fullName evidence="2">AAA family ATPase</fullName>
    </submittedName>
</protein>
<accession>A0ABT5B6P2</accession>